<dbReference type="GO" id="GO:0008270">
    <property type="term" value="F:zinc ion binding"/>
    <property type="evidence" value="ECO:0007669"/>
    <property type="project" value="UniProtKB-KW"/>
</dbReference>
<dbReference type="EMBL" id="KZ678129">
    <property type="protein sequence ID" value="PSN73276.1"/>
    <property type="molecule type" value="Genomic_DNA"/>
</dbReference>
<feature type="coiled-coil region" evidence="2">
    <location>
        <begin position="68"/>
        <end position="123"/>
    </location>
</feature>
<proteinExistence type="predicted"/>
<dbReference type="AlphaFoldDB" id="A0A2T2P6W4"/>
<dbReference type="Proteomes" id="UP000240883">
    <property type="component" value="Unassembled WGS sequence"/>
</dbReference>
<dbReference type="Pfam" id="PF25540">
    <property type="entry name" value="DUF7923"/>
    <property type="match status" value="1"/>
</dbReference>
<feature type="zinc finger region" description="C3H1-type" evidence="1">
    <location>
        <begin position="389"/>
        <end position="418"/>
    </location>
</feature>
<organism evidence="5 6">
    <name type="scientific">Corynespora cassiicola Philippines</name>
    <dbReference type="NCBI Taxonomy" id="1448308"/>
    <lineage>
        <taxon>Eukaryota</taxon>
        <taxon>Fungi</taxon>
        <taxon>Dikarya</taxon>
        <taxon>Ascomycota</taxon>
        <taxon>Pezizomycotina</taxon>
        <taxon>Dothideomycetes</taxon>
        <taxon>Pleosporomycetidae</taxon>
        <taxon>Pleosporales</taxon>
        <taxon>Corynesporascaceae</taxon>
        <taxon>Corynespora</taxon>
    </lineage>
</organism>
<dbReference type="InterPro" id="IPR000571">
    <property type="entry name" value="Znf_CCCH"/>
</dbReference>
<evidence type="ECO:0000256" key="2">
    <source>
        <dbReference type="SAM" id="Coils"/>
    </source>
</evidence>
<evidence type="ECO:0000259" key="4">
    <source>
        <dbReference type="PROSITE" id="PS50103"/>
    </source>
</evidence>
<dbReference type="PANTHER" id="PTHR37543:SF1">
    <property type="entry name" value="CCCH ZINC FINGER DNA BINDING PROTEIN (AFU_ORTHOLOGUE AFUA_5G12760)"/>
    <property type="match status" value="1"/>
</dbReference>
<keyword evidence="2" id="KW-0175">Coiled coil</keyword>
<accession>A0A2T2P6W4</accession>
<keyword evidence="1" id="KW-0862">Zinc</keyword>
<evidence type="ECO:0000313" key="5">
    <source>
        <dbReference type="EMBL" id="PSN73276.1"/>
    </source>
</evidence>
<keyword evidence="6" id="KW-1185">Reference proteome</keyword>
<feature type="domain" description="C3H1-type" evidence="4">
    <location>
        <begin position="389"/>
        <end position="418"/>
    </location>
</feature>
<keyword evidence="1" id="KW-0479">Metal-binding</keyword>
<reference evidence="5 6" key="1">
    <citation type="journal article" date="2018" name="Front. Microbiol.">
        <title>Genome-Wide Analysis of Corynespora cassiicola Leaf Fall Disease Putative Effectors.</title>
        <authorList>
            <person name="Lopez D."/>
            <person name="Ribeiro S."/>
            <person name="Label P."/>
            <person name="Fumanal B."/>
            <person name="Venisse J.S."/>
            <person name="Kohler A."/>
            <person name="de Oliveira R.R."/>
            <person name="Labutti K."/>
            <person name="Lipzen A."/>
            <person name="Lail K."/>
            <person name="Bauer D."/>
            <person name="Ohm R.A."/>
            <person name="Barry K.W."/>
            <person name="Spatafora J."/>
            <person name="Grigoriev I.V."/>
            <person name="Martin F.M."/>
            <person name="Pujade-Renaud V."/>
        </authorList>
    </citation>
    <scope>NUCLEOTIDE SEQUENCE [LARGE SCALE GENOMIC DNA]</scope>
    <source>
        <strain evidence="5 6">Philippines</strain>
    </source>
</reference>
<gene>
    <name evidence="5" type="ORF">BS50DRAFT_568853</name>
</gene>
<dbReference type="Pfam" id="PF25543">
    <property type="entry name" value="zf-CCCH_tandem"/>
    <property type="match status" value="1"/>
</dbReference>
<evidence type="ECO:0000256" key="3">
    <source>
        <dbReference type="SAM" id="MobiDB-lite"/>
    </source>
</evidence>
<evidence type="ECO:0000313" key="6">
    <source>
        <dbReference type="Proteomes" id="UP000240883"/>
    </source>
</evidence>
<sequence length="457" mass="51266">MTCKSSCSTTHEGTPRIRTFYDCARFIRQTLPRYIVPCFVNRSFWGRAMTINVVNSFAERSQVFHTQVDGWLKLVEELQANLVELTEKYEDVCQDNEMLKAGRREKQKETVNLKQQLAELEQSVEEGSFVLMLIDSDADAYIFQDNYYRDTRAGRSAAEDLEKHAREYLEKSRPALAKLPIMVKAFANANGLSKHLVSSDVICSGGQLLDFAKEFSHAQAVSDFVLVGGEKELVDEKIKGTFSQFVKNPTCRHIIFGACHDNGYVRLLEKHVAGKDRITLLQSYMVGKEFTSLPMEVMKMEGVFRNSPLQTPKPKSPVQASTTNQLAPEHNTKPRTWATLAQSASSSYTPQYYPVGTVLVNADGHRIDAQLPAVSSAAEESWKRKIGRDLGGRYCRMHQLGGNCPHGSKGCGYSHDNLSNGEKLAYRKHLRSKPCYTGFTCRDVNCFYGHPSGGNTT</sequence>
<dbReference type="InterPro" id="IPR057654">
    <property type="entry name" value="Znf-CCCH_tandem"/>
</dbReference>
<dbReference type="InterPro" id="IPR057683">
    <property type="entry name" value="DUF7923"/>
</dbReference>
<dbReference type="PANTHER" id="PTHR37543">
    <property type="entry name" value="CCCH ZINC FINGER DNA BINDING PROTEIN (AFU_ORTHOLOGUE AFUA_5G12760)"/>
    <property type="match status" value="1"/>
</dbReference>
<evidence type="ECO:0000256" key="1">
    <source>
        <dbReference type="PROSITE-ProRule" id="PRU00723"/>
    </source>
</evidence>
<dbReference type="PROSITE" id="PS50103">
    <property type="entry name" value="ZF_C3H1"/>
    <property type="match status" value="1"/>
</dbReference>
<keyword evidence="1" id="KW-0863">Zinc-finger</keyword>
<protein>
    <recommendedName>
        <fullName evidence="4">C3H1-type domain-containing protein</fullName>
    </recommendedName>
</protein>
<dbReference type="STRING" id="1448308.A0A2T2P6W4"/>
<name>A0A2T2P6W4_CORCC</name>
<dbReference type="OrthoDB" id="2270193at2759"/>
<feature type="region of interest" description="Disordered" evidence="3">
    <location>
        <begin position="307"/>
        <end position="331"/>
    </location>
</feature>